<dbReference type="Gene3D" id="3.40.395.10">
    <property type="entry name" value="Adenoviral Proteinase, Chain A"/>
    <property type="match status" value="1"/>
</dbReference>
<dbReference type="AlphaFoldDB" id="A0A814QKC3"/>
<evidence type="ECO:0000313" key="1">
    <source>
        <dbReference type="EMBL" id="CAF1120724.1"/>
    </source>
</evidence>
<dbReference type="OrthoDB" id="10187382at2759"/>
<dbReference type="Proteomes" id="UP000663879">
    <property type="component" value="Unassembled WGS sequence"/>
</dbReference>
<reference evidence="1" key="1">
    <citation type="submission" date="2021-02" db="EMBL/GenBank/DDBJ databases">
        <authorList>
            <person name="Nowell W R."/>
        </authorList>
    </citation>
    <scope>NUCLEOTIDE SEQUENCE</scope>
    <source>
        <strain evidence="1">Ploen Becks lab</strain>
    </source>
</reference>
<evidence type="ECO:0008006" key="3">
    <source>
        <dbReference type="Google" id="ProtNLM"/>
    </source>
</evidence>
<accession>A0A814QKC3</accession>
<dbReference type="EMBL" id="CAJNOC010008791">
    <property type="protein sequence ID" value="CAF1120724.1"/>
    <property type="molecule type" value="Genomic_DNA"/>
</dbReference>
<comment type="caution">
    <text evidence="1">The sequence shown here is derived from an EMBL/GenBank/DDBJ whole genome shotgun (WGS) entry which is preliminary data.</text>
</comment>
<dbReference type="InterPro" id="IPR038765">
    <property type="entry name" value="Papain-like_cys_pep_sf"/>
</dbReference>
<organism evidence="1 2">
    <name type="scientific">Brachionus calyciflorus</name>
    <dbReference type="NCBI Taxonomy" id="104777"/>
    <lineage>
        <taxon>Eukaryota</taxon>
        <taxon>Metazoa</taxon>
        <taxon>Spiralia</taxon>
        <taxon>Gnathifera</taxon>
        <taxon>Rotifera</taxon>
        <taxon>Eurotatoria</taxon>
        <taxon>Monogononta</taxon>
        <taxon>Pseudotrocha</taxon>
        <taxon>Ploima</taxon>
        <taxon>Brachionidae</taxon>
        <taxon>Brachionus</taxon>
    </lineage>
</organism>
<proteinExistence type="predicted"/>
<sequence length="102" mass="12286">MNDPNNCQYTKELFRLIYPDLSAEKVYMVNVEQQEGSSDCGLFCIAYAQNLIHYQDPFKYKFNQQKMRITYNYFIRSGYLLDFECQEIKDKQKMYTCITIKL</sequence>
<gene>
    <name evidence="1" type="ORF">OXX778_LOCUS22028</name>
</gene>
<dbReference type="SUPFAM" id="SSF54001">
    <property type="entry name" value="Cysteine proteinases"/>
    <property type="match status" value="1"/>
</dbReference>
<name>A0A814QKC3_9BILA</name>
<evidence type="ECO:0000313" key="2">
    <source>
        <dbReference type="Proteomes" id="UP000663879"/>
    </source>
</evidence>
<protein>
    <recommendedName>
        <fullName evidence="3">Ubiquitin-like protease family profile domain-containing protein</fullName>
    </recommendedName>
</protein>
<keyword evidence="2" id="KW-1185">Reference proteome</keyword>